<sequence length="433" mass="47745">MTTEEKFRAAVKVVRGLPKTGPFQPSNDLKLKFYSYFKQATEGPCTQPRPAFWDVINKAKWDAWNALGEMPREEAMENYVGELKQIIETMSFSDSVAEFMDLIGPVCESVPLKKSNSIPHLNGDKDSEDEQEINSSSELASPVRNAAHLLKRIQGKRVPKHDADASPERLLNEQGISGPENSNGLSESGASDSEVDEFSDTYDQVQEDEEELQILSSKHVNGDSGVDIQSESMVIVGNDPQTWSVYSEKTTAMCKASGSSSDSQKLNASDLGASQSTSQNGDLIAKTRGGGDCAPGKRMSNPLQANPSGHASGRHTRESGTGSHRGQLLHFNSACGSSGQDGAGRSHPKETSSDTTEQLALAILRLQHKLDEVISRLDTLETLLNQQERHRKNTEMSIWWPFGNLPMHTVMIIALWPFLTQWVLIVLQRRHRK</sequence>
<reference evidence="7" key="1">
    <citation type="submission" date="2025-08" db="UniProtKB">
        <authorList>
            <consortium name="RefSeq"/>
        </authorList>
    </citation>
    <scope>IDENTIFICATION</scope>
    <source>
        <tissue evidence="7">Muscle</tissue>
    </source>
</reference>
<evidence type="ECO:0000256" key="4">
    <source>
        <dbReference type="SAM" id="Phobius"/>
    </source>
</evidence>
<dbReference type="SUPFAM" id="SSF47027">
    <property type="entry name" value="Acyl-CoA binding protein"/>
    <property type="match status" value="1"/>
</dbReference>
<dbReference type="PROSITE" id="PS00880">
    <property type="entry name" value="ACB_1"/>
    <property type="match status" value="1"/>
</dbReference>
<feature type="region of interest" description="Disordered" evidence="3">
    <location>
        <begin position="255"/>
        <end position="356"/>
    </location>
</feature>
<dbReference type="CDD" id="cd00435">
    <property type="entry name" value="ACBP"/>
    <property type="match status" value="1"/>
</dbReference>
<evidence type="ECO:0000313" key="6">
    <source>
        <dbReference type="Proteomes" id="UP000694941"/>
    </source>
</evidence>
<evidence type="ECO:0000259" key="5">
    <source>
        <dbReference type="PROSITE" id="PS51228"/>
    </source>
</evidence>
<dbReference type="InterPro" id="IPR035984">
    <property type="entry name" value="Acyl-CoA-binding_sf"/>
</dbReference>
<feature type="region of interest" description="Disordered" evidence="3">
    <location>
        <begin position="114"/>
        <end position="209"/>
    </location>
</feature>
<dbReference type="PANTHER" id="PTHR23310">
    <property type="entry name" value="ACYL-COA-BINDING PROTEIN, ACBP"/>
    <property type="match status" value="1"/>
</dbReference>
<dbReference type="GeneID" id="106465150"/>
<evidence type="ECO:0000256" key="2">
    <source>
        <dbReference type="SAM" id="Coils"/>
    </source>
</evidence>
<dbReference type="PANTHER" id="PTHR23310:SF77">
    <property type="entry name" value="LD25952P"/>
    <property type="match status" value="1"/>
</dbReference>
<keyword evidence="2" id="KW-0175">Coiled coil</keyword>
<dbReference type="InterPro" id="IPR014352">
    <property type="entry name" value="FERM/acyl-CoA-bd_prot_sf"/>
</dbReference>
<keyword evidence="4" id="KW-1133">Transmembrane helix</keyword>
<dbReference type="PROSITE" id="PS51228">
    <property type="entry name" value="ACB_2"/>
    <property type="match status" value="1"/>
</dbReference>
<dbReference type="Pfam" id="PF00887">
    <property type="entry name" value="ACBP"/>
    <property type="match status" value="1"/>
</dbReference>
<feature type="compositionally biased region" description="Polar residues" evidence="3">
    <location>
        <begin position="179"/>
        <end position="191"/>
    </location>
</feature>
<dbReference type="InterPro" id="IPR000582">
    <property type="entry name" value="Acyl-CoA-binding_protein"/>
</dbReference>
<gene>
    <name evidence="7" type="primary">LOC106465150</name>
</gene>
<feature type="compositionally biased region" description="Acidic residues" evidence="3">
    <location>
        <begin position="193"/>
        <end position="209"/>
    </location>
</feature>
<dbReference type="Gene3D" id="1.20.80.10">
    <property type="match status" value="1"/>
</dbReference>
<dbReference type="InterPro" id="IPR022408">
    <property type="entry name" value="Acyl-CoA-binding_prot_CS"/>
</dbReference>
<accession>A0ABM1BF92</accession>
<feature type="domain" description="ACB" evidence="5">
    <location>
        <begin position="3"/>
        <end position="92"/>
    </location>
</feature>
<protein>
    <submittedName>
        <fullName evidence="7">Acyl-CoA-binding domain-containing protein 5A-like</fullName>
    </submittedName>
</protein>
<keyword evidence="6" id="KW-1185">Reference proteome</keyword>
<keyword evidence="1" id="KW-0446">Lipid-binding</keyword>
<dbReference type="Proteomes" id="UP000694941">
    <property type="component" value="Unplaced"/>
</dbReference>
<feature type="compositionally biased region" description="Basic residues" evidence="3">
    <location>
        <begin position="149"/>
        <end position="159"/>
    </location>
</feature>
<proteinExistence type="predicted"/>
<keyword evidence="4" id="KW-0472">Membrane</keyword>
<feature type="transmembrane region" description="Helical" evidence="4">
    <location>
        <begin position="405"/>
        <end position="427"/>
    </location>
</feature>
<evidence type="ECO:0000313" key="7">
    <source>
        <dbReference type="RefSeq" id="XP_013780803.1"/>
    </source>
</evidence>
<feature type="coiled-coil region" evidence="2">
    <location>
        <begin position="363"/>
        <end position="397"/>
    </location>
</feature>
<dbReference type="PRINTS" id="PR00689">
    <property type="entry name" value="ACOABINDINGP"/>
</dbReference>
<feature type="compositionally biased region" description="Basic and acidic residues" evidence="3">
    <location>
        <begin position="160"/>
        <end position="171"/>
    </location>
</feature>
<organism evidence="6 7">
    <name type="scientific">Limulus polyphemus</name>
    <name type="common">Atlantic horseshoe crab</name>
    <dbReference type="NCBI Taxonomy" id="6850"/>
    <lineage>
        <taxon>Eukaryota</taxon>
        <taxon>Metazoa</taxon>
        <taxon>Ecdysozoa</taxon>
        <taxon>Arthropoda</taxon>
        <taxon>Chelicerata</taxon>
        <taxon>Merostomata</taxon>
        <taxon>Xiphosura</taxon>
        <taxon>Limulidae</taxon>
        <taxon>Limulus</taxon>
    </lineage>
</organism>
<evidence type="ECO:0000256" key="1">
    <source>
        <dbReference type="ARBA" id="ARBA00023121"/>
    </source>
</evidence>
<evidence type="ECO:0000256" key="3">
    <source>
        <dbReference type="SAM" id="MobiDB-lite"/>
    </source>
</evidence>
<keyword evidence="4" id="KW-0812">Transmembrane</keyword>
<name>A0ABM1BF92_LIMPO</name>
<dbReference type="RefSeq" id="XP_013780803.1">
    <property type="nucleotide sequence ID" value="XM_013925349.2"/>
</dbReference>
<feature type="compositionally biased region" description="Polar residues" evidence="3">
    <location>
        <begin position="257"/>
        <end position="281"/>
    </location>
</feature>